<evidence type="ECO:0000256" key="2">
    <source>
        <dbReference type="ARBA" id="ARBA00022692"/>
    </source>
</evidence>
<sequence>MAKGFLSAIFFLPASLAYVAVSTLVYSPFTSTMVRYRANYAPKNVQQVSAPQTQTNDTYIAATGPEVKGYFAMISRINKIEGFSGFLKGFVPSVLSGFFILFYSYLINVLLFSARFSKEDEGDLPTSTWSFRIFSLVMEAFLLPVLIIINRAICTPFLLSFTESPKIALKALLSPSERKKPWKLYLCTGILTVAIIKFGVARFLVWLDVSGISAWADERQKDAKEGHEEPTLRFGPQLSTLHLYVASTLLDALLKIPLEVLFIRLSLQRYQEQPTRSEASESENTSPSQLGLRRYSAYAKVIGIRTDTNPYTSLYDCIVKMKQEEGWGVFFRGYWLSVLTSFSWVFFMMVPRLFGSRSGDGAGASDSTAL</sequence>
<evidence type="ECO:0000256" key="1">
    <source>
        <dbReference type="ARBA" id="ARBA00004141"/>
    </source>
</evidence>
<keyword evidence="3 6" id="KW-1133">Transmembrane helix</keyword>
<feature type="transmembrane region" description="Helical" evidence="6">
    <location>
        <begin position="6"/>
        <end position="27"/>
    </location>
</feature>
<protein>
    <recommendedName>
        <fullName evidence="9">Mitochondrial carrier</fullName>
    </recommendedName>
</protein>
<feature type="transmembrane region" description="Helical" evidence="6">
    <location>
        <begin position="182"/>
        <end position="205"/>
    </location>
</feature>
<evidence type="ECO:0000256" key="3">
    <source>
        <dbReference type="ARBA" id="ARBA00022989"/>
    </source>
</evidence>
<dbReference type="SUPFAM" id="SSF103506">
    <property type="entry name" value="Mitochondrial carrier"/>
    <property type="match status" value="1"/>
</dbReference>
<feature type="repeat" description="Solcar" evidence="5">
    <location>
        <begin position="6"/>
        <end position="114"/>
    </location>
</feature>
<feature type="transmembrane region" description="Helical" evidence="6">
    <location>
        <begin position="329"/>
        <end position="350"/>
    </location>
</feature>
<evidence type="ECO:0000256" key="5">
    <source>
        <dbReference type="PROSITE-ProRule" id="PRU00282"/>
    </source>
</evidence>
<evidence type="ECO:0000313" key="8">
    <source>
        <dbReference type="Proteomes" id="UP001498398"/>
    </source>
</evidence>
<comment type="caution">
    <text evidence="7">The sequence shown here is derived from an EMBL/GenBank/DDBJ whole genome shotgun (WGS) entry which is preliminary data.</text>
</comment>
<evidence type="ECO:0000256" key="6">
    <source>
        <dbReference type="SAM" id="Phobius"/>
    </source>
</evidence>
<feature type="transmembrane region" description="Helical" evidence="6">
    <location>
        <begin position="133"/>
        <end position="161"/>
    </location>
</feature>
<reference evidence="7 8" key="1">
    <citation type="submission" date="2024-01" db="EMBL/GenBank/DDBJ databases">
        <title>A draft genome for the cacao thread blight pathogen Marasmiellus scandens.</title>
        <authorList>
            <person name="Baruah I.K."/>
            <person name="Leung J."/>
            <person name="Bukari Y."/>
            <person name="Amoako-Attah I."/>
            <person name="Meinhardt L.W."/>
            <person name="Bailey B.A."/>
            <person name="Cohen S.P."/>
        </authorList>
    </citation>
    <scope>NUCLEOTIDE SEQUENCE [LARGE SCALE GENOMIC DNA]</scope>
    <source>
        <strain evidence="7 8">GH-19</strain>
    </source>
</reference>
<evidence type="ECO:0000313" key="7">
    <source>
        <dbReference type="EMBL" id="KAK7461968.1"/>
    </source>
</evidence>
<proteinExistence type="predicted"/>
<dbReference type="EMBL" id="JBANRG010000012">
    <property type="protein sequence ID" value="KAK7461968.1"/>
    <property type="molecule type" value="Genomic_DNA"/>
</dbReference>
<evidence type="ECO:0000256" key="4">
    <source>
        <dbReference type="ARBA" id="ARBA00023136"/>
    </source>
</evidence>
<keyword evidence="2 5" id="KW-0812">Transmembrane</keyword>
<evidence type="ECO:0008006" key="9">
    <source>
        <dbReference type="Google" id="ProtNLM"/>
    </source>
</evidence>
<keyword evidence="8" id="KW-1185">Reference proteome</keyword>
<comment type="subcellular location">
    <subcellularLocation>
        <location evidence="1">Membrane</location>
        <topology evidence="1">Multi-pass membrane protein</topology>
    </subcellularLocation>
</comment>
<dbReference type="Gene3D" id="1.50.40.10">
    <property type="entry name" value="Mitochondrial carrier domain"/>
    <property type="match status" value="1"/>
</dbReference>
<dbReference type="PROSITE" id="PS50920">
    <property type="entry name" value="SOLCAR"/>
    <property type="match status" value="1"/>
</dbReference>
<gene>
    <name evidence="7" type="ORF">VKT23_008400</name>
</gene>
<keyword evidence="4 5" id="KW-0472">Membrane</keyword>
<dbReference type="InterPro" id="IPR018108">
    <property type="entry name" value="MCP_transmembrane"/>
</dbReference>
<dbReference type="InterPro" id="IPR023395">
    <property type="entry name" value="MCP_dom_sf"/>
</dbReference>
<accession>A0ABR1JKV1</accession>
<organism evidence="7 8">
    <name type="scientific">Marasmiellus scandens</name>
    <dbReference type="NCBI Taxonomy" id="2682957"/>
    <lineage>
        <taxon>Eukaryota</taxon>
        <taxon>Fungi</taxon>
        <taxon>Dikarya</taxon>
        <taxon>Basidiomycota</taxon>
        <taxon>Agaricomycotina</taxon>
        <taxon>Agaricomycetes</taxon>
        <taxon>Agaricomycetidae</taxon>
        <taxon>Agaricales</taxon>
        <taxon>Marasmiineae</taxon>
        <taxon>Omphalotaceae</taxon>
        <taxon>Marasmiellus</taxon>
    </lineage>
</organism>
<feature type="transmembrane region" description="Helical" evidence="6">
    <location>
        <begin position="89"/>
        <end position="113"/>
    </location>
</feature>
<name>A0ABR1JKV1_9AGAR</name>
<dbReference type="Proteomes" id="UP001498398">
    <property type="component" value="Unassembled WGS sequence"/>
</dbReference>